<accession>A0A8J6P903</accession>
<evidence type="ECO:0000313" key="1">
    <source>
        <dbReference type="EMBL" id="MBC8434130.1"/>
    </source>
</evidence>
<keyword evidence="1" id="KW-0808">Transferase</keyword>
<protein>
    <submittedName>
        <fullName evidence="1">Cytidylate kinase-like family protein</fullName>
    </submittedName>
</protein>
<proteinExistence type="predicted"/>
<dbReference type="Pfam" id="PF13189">
    <property type="entry name" value="Cytidylate_kin2"/>
    <property type="match status" value="1"/>
</dbReference>
<keyword evidence="1" id="KW-0418">Kinase</keyword>
<dbReference type="SUPFAM" id="SSF52540">
    <property type="entry name" value="P-loop containing nucleoside triphosphate hydrolases"/>
    <property type="match status" value="1"/>
</dbReference>
<dbReference type="Proteomes" id="UP000605201">
    <property type="component" value="Unassembled WGS sequence"/>
</dbReference>
<dbReference type="GO" id="GO:0016301">
    <property type="term" value="F:kinase activity"/>
    <property type="evidence" value="ECO:0007669"/>
    <property type="project" value="UniProtKB-KW"/>
</dbReference>
<dbReference type="AlphaFoldDB" id="A0A8J6P903"/>
<dbReference type="InterPro" id="IPR027417">
    <property type="entry name" value="P-loop_NTPase"/>
</dbReference>
<reference evidence="1 2" key="1">
    <citation type="submission" date="2020-08" db="EMBL/GenBank/DDBJ databases">
        <title>Bridging the membrane lipid divide: bacteria of the FCB group superphylum have the potential to synthesize archaeal ether lipids.</title>
        <authorList>
            <person name="Villanueva L."/>
            <person name="Von Meijenfeldt F.A.B."/>
            <person name="Westbye A.B."/>
            <person name="Yadav S."/>
            <person name="Hopmans E.C."/>
            <person name="Dutilh B.E."/>
            <person name="Sinninghe Damste J.S."/>
        </authorList>
    </citation>
    <scope>NUCLEOTIDE SEQUENCE [LARGE SCALE GENOMIC DNA]</scope>
    <source>
        <strain evidence="1">NIOZ-UU17</strain>
    </source>
</reference>
<evidence type="ECO:0000313" key="2">
    <source>
        <dbReference type="Proteomes" id="UP000605201"/>
    </source>
</evidence>
<organism evidence="1 2">
    <name type="scientific">Candidatus Desulfatibia vada</name>
    <dbReference type="NCBI Taxonomy" id="2841696"/>
    <lineage>
        <taxon>Bacteria</taxon>
        <taxon>Pseudomonadati</taxon>
        <taxon>Thermodesulfobacteriota</taxon>
        <taxon>Desulfobacteria</taxon>
        <taxon>Desulfobacterales</taxon>
        <taxon>Desulfobacterales incertae sedis</taxon>
        <taxon>Candidatus Desulfatibia</taxon>
    </lineage>
</organism>
<dbReference type="EMBL" id="JACNIG010000388">
    <property type="protein sequence ID" value="MBC8434130.1"/>
    <property type="molecule type" value="Genomic_DNA"/>
</dbReference>
<sequence>MIEEQVQRWRVTRTEEKKKDERISVITISREAGSGGNILAKRLSDQLEFDLFYQEFIHNMAESAHVSVRLLETLDEKGASVLEEWIASLVDKRHLWPDRYLQHLMKIIGTIGKHGRAVIVGRGANFVLPPEKRLSVRIIATLEARLRNVSQKFSVSVDEARARVLKTESDRKAFIKKYFNDDIRRPLNYDLIINTGTLSIDDAVNAVSGALSQLNRA</sequence>
<name>A0A8J6P903_9BACT</name>
<comment type="caution">
    <text evidence="1">The sequence shown here is derived from an EMBL/GenBank/DDBJ whole genome shotgun (WGS) entry which is preliminary data.</text>
</comment>
<dbReference type="Gene3D" id="3.40.50.300">
    <property type="entry name" value="P-loop containing nucleotide triphosphate hydrolases"/>
    <property type="match status" value="1"/>
</dbReference>
<gene>
    <name evidence="1" type="ORF">H8D96_19655</name>
</gene>